<dbReference type="EMBL" id="CAMPGE010000196">
    <property type="protein sequence ID" value="CAI2358923.1"/>
    <property type="molecule type" value="Genomic_DNA"/>
</dbReference>
<sequence length="40" mass="4689">MDKVFKLSHTHCSNFDSESLICLKIIIDRRISHEISRTSQ</sequence>
<keyword evidence="2" id="KW-1185">Reference proteome</keyword>
<evidence type="ECO:0000313" key="2">
    <source>
        <dbReference type="Proteomes" id="UP001295684"/>
    </source>
</evidence>
<accession>A0AAD1TZF7</accession>
<proteinExistence type="predicted"/>
<evidence type="ECO:0000313" key="1">
    <source>
        <dbReference type="EMBL" id="CAI2358923.1"/>
    </source>
</evidence>
<reference evidence="1" key="1">
    <citation type="submission" date="2023-07" db="EMBL/GenBank/DDBJ databases">
        <authorList>
            <consortium name="AG Swart"/>
            <person name="Singh M."/>
            <person name="Singh A."/>
            <person name="Seah K."/>
            <person name="Emmerich C."/>
        </authorList>
    </citation>
    <scope>NUCLEOTIDE SEQUENCE</scope>
    <source>
        <strain evidence="1">DP1</strain>
    </source>
</reference>
<organism evidence="1 2">
    <name type="scientific">Euplotes crassus</name>
    <dbReference type="NCBI Taxonomy" id="5936"/>
    <lineage>
        <taxon>Eukaryota</taxon>
        <taxon>Sar</taxon>
        <taxon>Alveolata</taxon>
        <taxon>Ciliophora</taxon>
        <taxon>Intramacronucleata</taxon>
        <taxon>Spirotrichea</taxon>
        <taxon>Hypotrichia</taxon>
        <taxon>Euplotida</taxon>
        <taxon>Euplotidae</taxon>
        <taxon>Moneuplotes</taxon>
    </lineage>
</organism>
<name>A0AAD1TZF7_EUPCR</name>
<comment type="caution">
    <text evidence="1">The sequence shown here is derived from an EMBL/GenBank/DDBJ whole genome shotgun (WGS) entry which is preliminary data.</text>
</comment>
<dbReference type="AlphaFoldDB" id="A0AAD1TZF7"/>
<gene>
    <name evidence="1" type="ORF">ECRASSUSDP1_LOCUS207</name>
</gene>
<dbReference type="Proteomes" id="UP001295684">
    <property type="component" value="Unassembled WGS sequence"/>
</dbReference>
<protein>
    <submittedName>
        <fullName evidence="1">Uncharacterized protein</fullName>
    </submittedName>
</protein>